<dbReference type="PROSITE" id="PS50994">
    <property type="entry name" value="INTEGRASE"/>
    <property type="match status" value="1"/>
</dbReference>
<dbReference type="SUPFAM" id="SSF53098">
    <property type="entry name" value="Ribonuclease H-like"/>
    <property type="match status" value="1"/>
</dbReference>
<dbReference type="InterPro" id="IPR003439">
    <property type="entry name" value="ABC_transporter-like_ATP-bd"/>
</dbReference>
<evidence type="ECO:0000313" key="10">
    <source>
        <dbReference type="Proteomes" id="UP000288805"/>
    </source>
</evidence>
<dbReference type="SUPFAM" id="SSF57756">
    <property type="entry name" value="Retrovirus zinc finger-like domains"/>
    <property type="match status" value="1"/>
</dbReference>
<evidence type="ECO:0000259" key="7">
    <source>
        <dbReference type="PROSITE" id="PS50893"/>
    </source>
</evidence>
<reference evidence="9 10" key="1">
    <citation type="journal article" date="2018" name="PLoS Genet.">
        <title>Population sequencing reveals clonal diversity and ancestral inbreeding in the grapevine cultivar Chardonnay.</title>
        <authorList>
            <person name="Roach M.J."/>
            <person name="Johnson D.L."/>
            <person name="Bohlmann J."/>
            <person name="van Vuuren H.J."/>
            <person name="Jones S.J."/>
            <person name="Pretorius I.S."/>
            <person name="Schmidt S.A."/>
            <person name="Borneman A.R."/>
        </authorList>
    </citation>
    <scope>NUCLEOTIDE SEQUENCE [LARGE SCALE GENOMIC DNA]</scope>
    <source>
        <strain evidence="10">cv. Chardonnay</strain>
        <tissue evidence="9">Leaf</tissue>
    </source>
</reference>
<dbReference type="GO" id="GO:0005524">
    <property type="term" value="F:ATP binding"/>
    <property type="evidence" value="ECO:0007669"/>
    <property type="project" value="UniProtKB-KW"/>
</dbReference>
<dbReference type="AlphaFoldDB" id="A0A438H397"/>
<dbReference type="SMART" id="SM00382">
    <property type="entry name" value="AAA"/>
    <property type="match status" value="1"/>
</dbReference>
<evidence type="ECO:0000256" key="2">
    <source>
        <dbReference type="ARBA" id="ARBA00012191"/>
    </source>
</evidence>
<dbReference type="Proteomes" id="UP000288805">
    <property type="component" value="Unassembled WGS sequence"/>
</dbReference>
<dbReference type="Gene3D" id="3.40.50.300">
    <property type="entry name" value="P-loop containing nucleotide triphosphate hydrolases"/>
    <property type="match status" value="1"/>
</dbReference>
<comment type="similarity">
    <text evidence="1">Belongs to the ABC transporter superfamily. ABCC family. Conjugate transporter (TC 3.A.1.208) subfamily.</text>
</comment>
<dbReference type="SUPFAM" id="SSF52540">
    <property type="entry name" value="P-loop containing nucleoside triphosphate hydrolases"/>
    <property type="match status" value="1"/>
</dbReference>
<dbReference type="PANTHER" id="PTHR24223:SF181">
    <property type="entry name" value="ABC TRANSPORTER C FAMILY MEMBER 3"/>
    <property type="match status" value="1"/>
</dbReference>
<dbReference type="GO" id="GO:0016887">
    <property type="term" value="F:ATP hydrolysis activity"/>
    <property type="evidence" value="ECO:0007669"/>
    <property type="project" value="InterPro"/>
</dbReference>
<dbReference type="GO" id="GO:0003676">
    <property type="term" value="F:nucleic acid binding"/>
    <property type="evidence" value="ECO:0007669"/>
    <property type="project" value="InterPro"/>
</dbReference>
<organism evidence="9 10">
    <name type="scientific">Vitis vinifera</name>
    <name type="common">Grape</name>
    <dbReference type="NCBI Taxonomy" id="29760"/>
    <lineage>
        <taxon>Eukaryota</taxon>
        <taxon>Viridiplantae</taxon>
        <taxon>Streptophyta</taxon>
        <taxon>Embryophyta</taxon>
        <taxon>Tracheophyta</taxon>
        <taxon>Spermatophyta</taxon>
        <taxon>Magnoliopsida</taxon>
        <taxon>eudicotyledons</taxon>
        <taxon>Gunneridae</taxon>
        <taxon>Pentapetalae</taxon>
        <taxon>rosids</taxon>
        <taxon>Vitales</taxon>
        <taxon>Vitaceae</taxon>
        <taxon>Viteae</taxon>
        <taxon>Vitis</taxon>
    </lineage>
</organism>
<dbReference type="PROSITE" id="PS50893">
    <property type="entry name" value="ABC_TRANSPORTER_2"/>
    <property type="match status" value="1"/>
</dbReference>
<dbReference type="InterPro" id="IPR036875">
    <property type="entry name" value="Znf_CCHC_sf"/>
</dbReference>
<protein>
    <recommendedName>
        <fullName evidence="2">ABC-type xenobiotic transporter</fullName>
        <ecNumber evidence="2">7.6.2.2</ecNumber>
    </recommendedName>
</protein>
<dbReference type="InterPro" id="IPR013103">
    <property type="entry name" value="RVT_2"/>
</dbReference>
<feature type="compositionally biased region" description="Basic residues" evidence="6">
    <location>
        <begin position="215"/>
        <end position="226"/>
    </location>
</feature>
<feature type="domain" description="Integrase catalytic" evidence="8">
    <location>
        <begin position="288"/>
        <end position="393"/>
    </location>
</feature>
<name>A0A438H397_VITVI</name>
<dbReference type="InterPro" id="IPR027417">
    <property type="entry name" value="P-loop_NTPase"/>
</dbReference>
<dbReference type="Pfam" id="PF07727">
    <property type="entry name" value="RVT_2"/>
    <property type="match status" value="1"/>
</dbReference>
<dbReference type="GO" id="GO:0008559">
    <property type="term" value="F:ABC-type xenobiotic transporter activity"/>
    <property type="evidence" value="ECO:0007669"/>
    <property type="project" value="UniProtKB-EC"/>
</dbReference>
<evidence type="ECO:0000256" key="5">
    <source>
        <dbReference type="ARBA" id="ARBA00034018"/>
    </source>
</evidence>
<evidence type="ECO:0000256" key="4">
    <source>
        <dbReference type="ARBA" id="ARBA00022840"/>
    </source>
</evidence>
<dbReference type="InterPro" id="IPR003593">
    <property type="entry name" value="AAA+_ATPase"/>
</dbReference>
<dbReference type="CDD" id="cd03250">
    <property type="entry name" value="ABCC_MRP_domain1"/>
    <property type="match status" value="1"/>
</dbReference>
<evidence type="ECO:0000259" key="8">
    <source>
        <dbReference type="PROSITE" id="PS50994"/>
    </source>
</evidence>
<dbReference type="Pfam" id="PF00005">
    <property type="entry name" value="ABC_tran"/>
    <property type="match status" value="1"/>
</dbReference>
<dbReference type="PROSITE" id="PS00211">
    <property type="entry name" value="ABC_TRANSPORTER_1"/>
    <property type="match status" value="1"/>
</dbReference>
<dbReference type="Gene3D" id="3.30.420.10">
    <property type="entry name" value="Ribonuclease H-like superfamily/Ribonuclease H"/>
    <property type="match status" value="1"/>
</dbReference>
<feature type="region of interest" description="Disordered" evidence="6">
    <location>
        <begin position="1096"/>
        <end position="1121"/>
    </location>
</feature>
<keyword evidence="3" id="KW-0547">Nucleotide-binding</keyword>
<evidence type="ECO:0000256" key="3">
    <source>
        <dbReference type="ARBA" id="ARBA00022741"/>
    </source>
</evidence>
<dbReference type="Pfam" id="PF14223">
    <property type="entry name" value="Retrotran_gag_2"/>
    <property type="match status" value="1"/>
</dbReference>
<dbReference type="GO" id="GO:0015074">
    <property type="term" value="P:DNA integration"/>
    <property type="evidence" value="ECO:0007669"/>
    <property type="project" value="InterPro"/>
</dbReference>
<dbReference type="InterPro" id="IPR012337">
    <property type="entry name" value="RNaseH-like_sf"/>
</dbReference>
<evidence type="ECO:0000256" key="1">
    <source>
        <dbReference type="ARBA" id="ARBA00009726"/>
    </source>
</evidence>
<dbReference type="FunFam" id="3.40.50.300:FF:000508">
    <property type="entry name" value="ABC transporter C family member 5"/>
    <property type="match status" value="1"/>
</dbReference>
<dbReference type="SUPFAM" id="SSF56672">
    <property type="entry name" value="DNA/RNA polymerases"/>
    <property type="match status" value="1"/>
</dbReference>
<dbReference type="InterPro" id="IPR036397">
    <property type="entry name" value="RNaseH_sf"/>
</dbReference>
<proteinExistence type="inferred from homology"/>
<comment type="catalytic activity">
    <reaction evidence="5">
        <text>ATP + H2O + xenobioticSide 1 = ADP + phosphate + xenobioticSide 2.</text>
        <dbReference type="EC" id="7.6.2.2"/>
    </reaction>
</comment>
<dbReference type="Pfam" id="PF25597">
    <property type="entry name" value="SH3_retrovirus"/>
    <property type="match status" value="1"/>
</dbReference>
<dbReference type="InterPro" id="IPR017871">
    <property type="entry name" value="ABC_transporter-like_CS"/>
</dbReference>
<evidence type="ECO:0000313" key="9">
    <source>
        <dbReference type="EMBL" id="RVW79056.1"/>
    </source>
</evidence>
<comment type="caution">
    <text evidence="9">The sequence shown here is derived from an EMBL/GenBank/DDBJ whole genome shotgun (WGS) entry which is preliminary data.</text>
</comment>
<feature type="domain" description="ABC transporter" evidence="7">
    <location>
        <begin position="885"/>
        <end position="1108"/>
    </location>
</feature>
<keyword evidence="4" id="KW-0067">ATP-binding</keyword>
<feature type="compositionally biased region" description="Low complexity" evidence="6">
    <location>
        <begin position="1096"/>
        <end position="1120"/>
    </location>
</feature>
<dbReference type="EMBL" id="QGNW01000286">
    <property type="protein sequence ID" value="RVW79056.1"/>
    <property type="molecule type" value="Genomic_DNA"/>
</dbReference>
<dbReference type="PANTHER" id="PTHR24223">
    <property type="entry name" value="ATP-BINDING CASSETTE SUB-FAMILY C"/>
    <property type="match status" value="1"/>
</dbReference>
<evidence type="ECO:0000256" key="6">
    <source>
        <dbReference type="SAM" id="MobiDB-lite"/>
    </source>
</evidence>
<dbReference type="InterPro" id="IPR057670">
    <property type="entry name" value="SH3_retrovirus"/>
</dbReference>
<feature type="region of interest" description="Disordered" evidence="6">
    <location>
        <begin position="205"/>
        <end position="237"/>
    </location>
</feature>
<accession>A0A438H397</accession>
<dbReference type="EC" id="7.6.2.2" evidence="2"/>
<dbReference type="InterPro" id="IPR043502">
    <property type="entry name" value="DNA/RNA_pol_sf"/>
</dbReference>
<dbReference type="GO" id="GO:0008270">
    <property type="term" value="F:zinc ion binding"/>
    <property type="evidence" value="ECO:0007669"/>
    <property type="project" value="InterPro"/>
</dbReference>
<dbReference type="InterPro" id="IPR050173">
    <property type="entry name" value="ABC_transporter_C-like"/>
</dbReference>
<gene>
    <name evidence="9" type="primary">ABCC3_4</name>
    <name evidence="9" type="ORF">CK203_048169</name>
</gene>
<sequence length="1256" mass="142052">MNPTAIIGYLSGIEQLSGANFKKWKEQIGIVLGCMDLDYALREPTPTKPTSESTNEQKALYEKWERSNRMSLMIMKGSITPAIRGAIPDSDNAMSYIKSVEEQFLGTSKSLASTLMIKMITMKYDGHSDVREHIMKMSDMTSQLKGMDMAISEGFLVHFIMTSLPSQFGPFKINYNTQKYKWKISELIAMCVQEEERLKVEKPDMTHLTIGPNKKSFKKGKGNKKKQGNDVSHNGQKDENKIQCHFCHKKGHKRGDCSSFKAWLEKKALDVFKIYKAEVENQLNWQIKSVRSDRGGEYYGRFIESGQHLSVFALFLREHGIIANYTMLGTLEQNGVEERRNCTLIDMVRSMMSNSTLPEFLWGEALKTAVHILNRVPSKAIPKTPYELWVGRKPTLNYLHVWGCPVEAKIFNPQIKKLDSKTISCNFISYPERSNGFRFYCHGQGPKIVETRHAVFLENEYFSGRIELKKLTSNEVSTPMIEYGMTQEVSRNENENVPTTEVLSLHRSQREKKPAISNDYEVYLNECDYDVGLESDPTSYNQAINSENSTLWLYAMEEELKSMKDNEVWDLVELPKGIKTIGCKWIFKTKHDSKGNVKRYKARLVAKGYTQKEGSDYKETFFPVSKKDSLRIVMALVAHFDLELHKMDVKTTFLNGDLHEEVYMDQPEGFQDKGKEHMVWGFLDGLCGKAHKNEKRVIAAKIVQFQFTEQSRIEVPMKPLSQLSEPKFPHLRLFERGFHIYSRIPLSVGYLASDNHAFTFLVCTSAQLLAHGTVRLGSLAACYWMFSSIREPDLVCQTAMRGQSRKTLSLFDSMKRQGIILDGGVSEISVRLGGFTSYNAKALSLIYTLNAANFLMKTGSLHSWHPHAQSDVIERLPKGSFGTTIEILDGNFSWDLPSPNPMLKDINLRVCRGMRIAVCGTIGSSKSSLLSCMMGEVPKISGVLKLCGTKACVAQSPWIQSGKIAENISFGKEMDRERYEMILDACYLKKDLEVLSFGDQTVIGEWGINLSGGQKQRIQIARALYQNTDIYLFDDPFSAVDAHIGTHLFKRYLLGLLGSKTVIHVTHQVEFLPAVDLILVIKIEANLVLVKLMSSSSTSNGDLGSSSSDSDPGTSSDNGSECASTILEKVLIRGRKRHGLIGNQEIPGFRKGLVQILQLSVEIFWPELCGYGLRKMRSAVLNGMRLFWERDNWVLMTVSFQVLFHIVDLQPMSSKPCKERPKNVGSPEMKANEDRCELLNTSAYEEKVVGKVNRAV</sequence>
<dbReference type="InterPro" id="IPR001584">
    <property type="entry name" value="Integrase_cat-core"/>
</dbReference>